<keyword evidence="6" id="KW-0336">GPI-anchor</keyword>
<name>A0ABD1NME5_9FABA</name>
<evidence type="ECO:0000313" key="18">
    <source>
        <dbReference type="Proteomes" id="UP001603857"/>
    </source>
</evidence>
<comment type="caution">
    <text evidence="17">The sequence shown here is derived from an EMBL/GenBank/DDBJ whole genome shotgun (WGS) entry which is preliminary data.</text>
</comment>
<evidence type="ECO:0000256" key="6">
    <source>
        <dbReference type="ARBA" id="ARBA00022622"/>
    </source>
</evidence>
<gene>
    <name evidence="17" type="ORF">Fmac_002320</name>
</gene>
<dbReference type="GO" id="GO:0098552">
    <property type="term" value="C:side of membrane"/>
    <property type="evidence" value="ECO:0007669"/>
    <property type="project" value="UniProtKB-KW"/>
</dbReference>
<dbReference type="EMBL" id="JBGMDY010000001">
    <property type="protein sequence ID" value="KAL2348320.1"/>
    <property type="molecule type" value="Genomic_DNA"/>
</dbReference>
<dbReference type="GO" id="GO:0009506">
    <property type="term" value="C:plasmodesma"/>
    <property type="evidence" value="ECO:0007669"/>
    <property type="project" value="UniProtKB-ARBA"/>
</dbReference>
<evidence type="ECO:0000256" key="4">
    <source>
        <dbReference type="ARBA" id="ARBA00012780"/>
    </source>
</evidence>
<keyword evidence="9" id="KW-0472">Membrane</keyword>
<dbReference type="Gene3D" id="1.20.58.1040">
    <property type="match status" value="1"/>
</dbReference>
<evidence type="ECO:0000256" key="11">
    <source>
        <dbReference type="ARBA" id="ARBA00023180"/>
    </source>
</evidence>
<dbReference type="Proteomes" id="UP001603857">
    <property type="component" value="Unassembled WGS sequence"/>
</dbReference>
<keyword evidence="7 15" id="KW-0732">Signal</keyword>
<dbReference type="Gene3D" id="3.20.20.80">
    <property type="entry name" value="Glycosidases"/>
    <property type="match status" value="1"/>
</dbReference>
<evidence type="ECO:0000256" key="2">
    <source>
        <dbReference type="ARBA" id="ARBA00004609"/>
    </source>
</evidence>
<dbReference type="InterPro" id="IPR000490">
    <property type="entry name" value="Glyco_hydro_17"/>
</dbReference>
<evidence type="ECO:0000259" key="16">
    <source>
        <dbReference type="SMART" id="SM00768"/>
    </source>
</evidence>
<organism evidence="17 18">
    <name type="scientific">Flemingia macrophylla</name>
    <dbReference type="NCBI Taxonomy" id="520843"/>
    <lineage>
        <taxon>Eukaryota</taxon>
        <taxon>Viridiplantae</taxon>
        <taxon>Streptophyta</taxon>
        <taxon>Embryophyta</taxon>
        <taxon>Tracheophyta</taxon>
        <taxon>Spermatophyta</taxon>
        <taxon>Magnoliopsida</taxon>
        <taxon>eudicotyledons</taxon>
        <taxon>Gunneridae</taxon>
        <taxon>Pentapetalae</taxon>
        <taxon>rosids</taxon>
        <taxon>fabids</taxon>
        <taxon>Fabales</taxon>
        <taxon>Fabaceae</taxon>
        <taxon>Papilionoideae</taxon>
        <taxon>50 kb inversion clade</taxon>
        <taxon>NPAAA clade</taxon>
        <taxon>indigoferoid/millettioid clade</taxon>
        <taxon>Phaseoleae</taxon>
        <taxon>Flemingia</taxon>
    </lineage>
</organism>
<dbReference type="Pfam" id="PF00332">
    <property type="entry name" value="Glyco_hydro_17"/>
    <property type="match status" value="1"/>
</dbReference>
<evidence type="ECO:0000256" key="1">
    <source>
        <dbReference type="ARBA" id="ARBA00000382"/>
    </source>
</evidence>
<dbReference type="AlphaFoldDB" id="A0ABD1NME5"/>
<comment type="catalytic activity">
    <reaction evidence="1">
        <text>Hydrolysis of (1-&gt;3)-beta-D-glucosidic linkages in (1-&gt;3)-beta-D-glucans.</text>
        <dbReference type="EC" id="3.2.1.39"/>
    </reaction>
</comment>
<evidence type="ECO:0000256" key="14">
    <source>
        <dbReference type="RuleBase" id="RU004335"/>
    </source>
</evidence>
<accession>A0ABD1NME5</accession>
<evidence type="ECO:0000256" key="7">
    <source>
        <dbReference type="ARBA" id="ARBA00022729"/>
    </source>
</evidence>
<dbReference type="SMART" id="SM00768">
    <property type="entry name" value="X8"/>
    <property type="match status" value="1"/>
</dbReference>
<reference evidence="17 18" key="1">
    <citation type="submission" date="2024-08" db="EMBL/GenBank/DDBJ databases">
        <title>Insights into the chromosomal genome structure of Flemingia macrophylla.</title>
        <authorList>
            <person name="Ding Y."/>
            <person name="Zhao Y."/>
            <person name="Bi W."/>
            <person name="Wu M."/>
            <person name="Zhao G."/>
            <person name="Gong Y."/>
            <person name="Li W."/>
            <person name="Zhang P."/>
        </authorList>
    </citation>
    <scope>NUCLEOTIDE SEQUENCE [LARGE SCALE GENOMIC DNA]</scope>
    <source>
        <strain evidence="17">DYQJB</strain>
        <tissue evidence="17">Leaf</tissue>
    </source>
</reference>
<evidence type="ECO:0000256" key="15">
    <source>
        <dbReference type="SAM" id="SignalP"/>
    </source>
</evidence>
<dbReference type="PANTHER" id="PTHR31044:SF140">
    <property type="entry name" value="EXPRESSED PROTEIN"/>
    <property type="match status" value="1"/>
</dbReference>
<keyword evidence="12" id="KW-0449">Lipoprotein</keyword>
<keyword evidence="11" id="KW-0325">Glycoprotein</keyword>
<evidence type="ECO:0000256" key="3">
    <source>
        <dbReference type="ARBA" id="ARBA00008773"/>
    </source>
</evidence>
<protein>
    <recommendedName>
        <fullName evidence="4">glucan endo-1,3-beta-D-glucosidase</fullName>
        <ecNumber evidence="4">3.2.1.39</ecNumber>
    </recommendedName>
</protein>
<evidence type="ECO:0000313" key="17">
    <source>
        <dbReference type="EMBL" id="KAL2348320.1"/>
    </source>
</evidence>
<dbReference type="PANTHER" id="PTHR31044">
    <property type="entry name" value="BETA-1,3 GLUCANASE"/>
    <property type="match status" value="1"/>
</dbReference>
<dbReference type="GO" id="GO:0005886">
    <property type="term" value="C:plasma membrane"/>
    <property type="evidence" value="ECO:0007669"/>
    <property type="project" value="UniProtKB-SubCell"/>
</dbReference>
<evidence type="ECO:0000256" key="8">
    <source>
        <dbReference type="ARBA" id="ARBA00022801"/>
    </source>
</evidence>
<comment type="similarity">
    <text evidence="3 14">Belongs to the glycosyl hydrolase 17 family.</text>
</comment>
<feature type="chain" id="PRO_5044796136" description="glucan endo-1,3-beta-D-glucosidase" evidence="15">
    <location>
        <begin position="20"/>
        <end position="436"/>
    </location>
</feature>
<keyword evidence="5" id="KW-1003">Cell membrane</keyword>
<evidence type="ECO:0000256" key="5">
    <source>
        <dbReference type="ARBA" id="ARBA00022475"/>
    </source>
</evidence>
<keyword evidence="8" id="KW-0378">Hydrolase</keyword>
<sequence>MGWLFPLFLLCSLGLTVTGQESIEFLNLCETKNDILQASSELPLAVSVSDESLNEISGSVLLAEEWLRHNVLALYPLAKITTVVAETSAFCQEHQHNLNMVLSSLKNVHHSLKRWGLEKHIKVSVAFSFDCLGPNKVSHYNDLKMVKPLIEFLQEVNSTYSVIPHNGFSHLSDKSLSLVSSHLESMKKLGFFHLKNMNVIAIVPKGRKTMARKLSVVDFSPIGPLPVRPAPMPELAKSPTVPSNVPMPPLAQVVSSPPPMSSSTFAPEEPPFVVPVSSPHGSTLPPCNPLHNGAPYPQIFPVQRLWCVAKPSVPEETLQEAMDYACGEGGADCLEITPQGNCYYPDTVVAHASYAFNSYWQKHKRIGGTCSFGGTAMLINADPSKHKACTLHLGLDYDICSLVLLFSFYCFCFPLLIKNDFGFHFAGFLHCRFVLS</sequence>
<comment type="subcellular location">
    <subcellularLocation>
        <location evidence="2">Cell membrane</location>
        <topology evidence="2">Lipid-anchor</topology>
        <topology evidence="2">GPI-anchor</topology>
    </subcellularLocation>
</comment>
<keyword evidence="18" id="KW-1185">Reference proteome</keyword>
<evidence type="ECO:0000256" key="12">
    <source>
        <dbReference type="ARBA" id="ARBA00023288"/>
    </source>
</evidence>
<proteinExistence type="inferred from homology"/>
<keyword evidence="10" id="KW-1015">Disulfide bond</keyword>
<feature type="domain" description="X8" evidence="16">
    <location>
        <begin position="305"/>
        <end position="402"/>
    </location>
</feature>
<dbReference type="InterPro" id="IPR012946">
    <property type="entry name" value="X8"/>
</dbReference>
<evidence type="ECO:0000256" key="10">
    <source>
        <dbReference type="ARBA" id="ARBA00023157"/>
    </source>
</evidence>
<feature type="signal peptide" evidence="15">
    <location>
        <begin position="1"/>
        <end position="19"/>
    </location>
</feature>
<dbReference type="GO" id="GO:0042973">
    <property type="term" value="F:glucan endo-1,3-beta-D-glucosidase activity"/>
    <property type="evidence" value="ECO:0007669"/>
    <property type="project" value="UniProtKB-EC"/>
</dbReference>
<dbReference type="Pfam" id="PF07983">
    <property type="entry name" value="X8"/>
    <property type="match status" value="1"/>
</dbReference>
<evidence type="ECO:0000256" key="9">
    <source>
        <dbReference type="ARBA" id="ARBA00023136"/>
    </source>
</evidence>
<evidence type="ECO:0000256" key="13">
    <source>
        <dbReference type="ARBA" id="ARBA00023295"/>
    </source>
</evidence>
<keyword evidence="13" id="KW-0326">Glycosidase</keyword>
<dbReference type="InterPro" id="IPR044788">
    <property type="entry name" value="X8_dom_prot"/>
</dbReference>
<dbReference type="FunFam" id="1.20.58.1040:FF:000001">
    <property type="entry name" value="Glucan endo-1,3-beta-glucosidase 4"/>
    <property type="match status" value="1"/>
</dbReference>
<dbReference type="EC" id="3.2.1.39" evidence="4"/>